<keyword evidence="3" id="KW-1185">Reference proteome</keyword>
<evidence type="ECO:0000313" key="2">
    <source>
        <dbReference type="EMBL" id="MDT0378211.1"/>
    </source>
</evidence>
<dbReference type="EMBL" id="JAVREQ010000003">
    <property type="protein sequence ID" value="MDT0378211.1"/>
    <property type="molecule type" value="Genomic_DNA"/>
</dbReference>
<reference evidence="3" key="1">
    <citation type="submission" date="2023-07" db="EMBL/GenBank/DDBJ databases">
        <title>30 novel species of actinomycetes from the DSMZ collection.</title>
        <authorList>
            <person name="Nouioui I."/>
        </authorList>
    </citation>
    <scope>NUCLEOTIDE SEQUENCE [LARGE SCALE GENOMIC DNA]</scope>
    <source>
        <strain evidence="3">DSM 42041</strain>
    </source>
</reference>
<gene>
    <name evidence="2" type="ORF">RM572_05390</name>
</gene>
<dbReference type="Proteomes" id="UP001183414">
    <property type="component" value="Unassembled WGS sequence"/>
</dbReference>
<protein>
    <submittedName>
        <fullName evidence="2">(2Fe-2S)-binding protein</fullName>
    </submittedName>
</protein>
<feature type="domain" description="Ferric siderophore reductase C-terminal" evidence="1">
    <location>
        <begin position="209"/>
        <end position="228"/>
    </location>
</feature>
<dbReference type="Pfam" id="PF11575">
    <property type="entry name" value="FhuF_C"/>
    <property type="match status" value="1"/>
</dbReference>
<comment type="caution">
    <text evidence="2">The sequence shown here is derived from an EMBL/GenBank/DDBJ whole genome shotgun (WGS) entry which is preliminary data.</text>
</comment>
<sequence>MLTDDLLARTSAIGPYFAVGTGPRADAAGFVPLARLYGDPALLAEAAADVGRRMGTGDVRVAASTLQLGLASRLWSVALGTAALAGRVPDLSPERLWWRAVPSGPLALWLPDSVAAVPGVPADALHEVVVEGHLTPLAAEMRRVFRLSPQVLRGNAASALVGTLRVLHAQLPHPDFPPLPWARALLDREPLARTGRLSTRGGEVVAFRRRSCCLYYRVGGGVCGDCVLDRSTA</sequence>
<evidence type="ECO:0000259" key="1">
    <source>
        <dbReference type="Pfam" id="PF11575"/>
    </source>
</evidence>
<dbReference type="RefSeq" id="WP_311672118.1">
    <property type="nucleotide sequence ID" value="NZ_JAVREQ010000003.1"/>
</dbReference>
<accession>A0ABU2NMN4</accession>
<evidence type="ECO:0000313" key="3">
    <source>
        <dbReference type="Proteomes" id="UP001183414"/>
    </source>
</evidence>
<dbReference type="InterPro" id="IPR024726">
    <property type="entry name" value="FhuF_C"/>
</dbReference>
<proteinExistence type="predicted"/>
<organism evidence="2 3">
    <name type="scientific">Streptomyces hazeniae</name>
    <dbReference type="NCBI Taxonomy" id="3075538"/>
    <lineage>
        <taxon>Bacteria</taxon>
        <taxon>Bacillati</taxon>
        <taxon>Actinomycetota</taxon>
        <taxon>Actinomycetes</taxon>
        <taxon>Kitasatosporales</taxon>
        <taxon>Streptomycetaceae</taxon>
        <taxon>Streptomyces</taxon>
    </lineage>
</organism>
<name>A0ABU2NMN4_9ACTN</name>